<evidence type="ECO:0000313" key="1">
    <source>
        <dbReference type="EMBL" id="KAB1214869.1"/>
    </source>
</evidence>
<reference evidence="1 2" key="1">
    <citation type="journal article" date="2019" name="Plant Biotechnol. J.">
        <title>The red bayberry genome and genetic basis of sex determination.</title>
        <authorList>
            <person name="Jia H.M."/>
            <person name="Jia H.J."/>
            <person name="Cai Q.L."/>
            <person name="Wang Y."/>
            <person name="Zhao H.B."/>
            <person name="Yang W.F."/>
            <person name="Wang G.Y."/>
            <person name="Li Y.H."/>
            <person name="Zhan D.L."/>
            <person name="Shen Y.T."/>
            <person name="Niu Q.F."/>
            <person name="Chang L."/>
            <person name="Qiu J."/>
            <person name="Zhao L."/>
            <person name="Xie H.B."/>
            <person name="Fu W.Y."/>
            <person name="Jin J."/>
            <person name="Li X.W."/>
            <person name="Jiao Y."/>
            <person name="Zhou C.C."/>
            <person name="Tu T."/>
            <person name="Chai C.Y."/>
            <person name="Gao J.L."/>
            <person name="Fan L.J."/>
            <person name="van de Weg E."/>
            <person name="Wang J.Y."/>
            <person name="Gao Z.S."/>
        </authorList>
    </citation>
    <scope>NUCLEOTIDE SEQUENCE [LARGE SCALE GENOMIC DNA]</scope>
    <source>
        <tissue evidence="1">Leaves</tissue>
    </source>
</reference>
<keyword evidence="2" id="KW-1185">Reference proteome</keyword>
<name>A0A6A1VPP0_9ROSI</name>
<proteinExistence type="predicted"/>
<dbReference type="EMBL" id="RXIC02000023">
    <property type="protein sequence ID" value="KAB1214869.1"/>
    <property type="molecule type" value="Genomic_DNA"/>
</dbReference>
<sequence>MYLGVGESMTILEKKSGRMMEAIEPIMAENEWLTKMQESTCSSSKIASKSYAKPSSVEYRSKSKYSGFVVPATILDIIEDDTVLINEVRYKVLPHRLIGAKPVSKFYSMKELPLLGSSFCTFMGIHEQAAQKVCVSFHYDSFSCRVILIGTFSVPAVTPLVYRRTPVNHDWLG</sequence>
<evidence type="ECO:0000313" key="2">
    <source>
        <dbReference type="Proteomes" id="UP000516437"/>
    </source>
</evidence>
<protein>
    <submittedName>
        <fullName evidence="1">Uncharacterized protein</fullName>
    </submittedName>
</protein>
<organism evidence="1 2">
    <name type="scientific">Morella rubra</name>
    <name type="common">Chinese bayberry</name>
    <dbReference type="NCBI Taxonomy" id="262757"/>
    <lineage>
        <taxon>Eukaryota</taxon>
        <taxon>Viridiplantae</taxon>
        <taxon>Streptophyta</taxon>
        <taxon>Embryophyta</taxon>
        <taxon>Tracheophyta</taxon>
        <taxon>Spermatophyta</taxon>
        <taxon>Magnoliopsida</taxon>
        <taxon>eudicotyledons</taxon>
        <taxon>Gunneridae</taxon>
        <taxon>Pentapetalae</taxon>
        <taxon>rosids</taxon>
        <taxon>fabids</taxon>
        <taxon>Fagales</taxon>
        <taxon>Myricaceae</taxon>
        <taxon>Morella</taxon>
    </lineage>
</organism>
<comment type="caution">
    <text evidence="1">The sequence shown here is derived from an EMBL/GenBank/DDBJ whole genome shotgun (WGS) entry which is preliminary data.</text>
</comment>
<accession>A0A6A1VPP0</accession>
<dbReference type="Proteomes" id="UP000516437">
    <property type="component" value="Chromosome 5"/>
</dbReference>
<gene>
    <name evidence="1" type="ORF">CJ030_MR5G018741</name>
</gene>
<dbReference type="AlphaFoldDB" id="A0A6A1VPP0"/>